<accession>A0A1J1ACE8</accession>
<feature type="domain" description="DUF7845" evidence="1">
    <location>
        <begin position="7"/>
        <end position="225"/>
    </location>
</feature>
<dbReference type="Pfam" id="PF25227">
    <property type="entry name" value="DUF7845"/>
    <property type="match status" value="1"/>
</dbReference>
<dbReference type="AlphaFoldDB" id="A0A1J1ACE8"/>
<dbReference type="InterPro" id="IPR057167">
    <property type="entry name" value="DUF7845"/>
</dbReference>
<proteinExistence type="predicted"/>
<gene>
    <name evidence="2" type="ORF">HSR6_0979</name>
</gene>
<evidence type="ECO:0000313" key="2">
    <source>
        <dbReference type="EMBL" id="APE95432.1"/>
    </source>
</evidence>
<organism evidence="2 3">
    <name type="scientific">Halodesulfurarchaeum formicicum</name>
    <dbReference type="NCBI Taxonomy" id="1873524"/>
    <lineage>
        <taxon>Archaea</taxon>
        <taxon>Methanobacteriati</taxon>
        <taxon>Methanobacteriota</taxon>
        <taxon>Stenosarchaea group</taxon>
        <taxon>Halobacteria</taxon>
        <taxon>Halobacteriales</taxon>
        <taxon>Halobacteriaceae</taxon>
        <taxon>Halodesulfurarchaeum</taxon>
    </lineage>
</organism>
<dbReference type="EMBL" id="CP016804">
    <property type="protein sequence ID" value="APE95432.1"/>
    <property type="molecule type" value="Genomic_DNA"/>
</dbReference>
<sequence length="430" mass="48007">MKAETKSGDIKEISVPPQFGIGINVGVKGSNIDFHRYKELLRVAAASVGFNSSYFDEPHPYSNTQDAEKYLRVADDQSGPIHARDGPIARMGHLLENDRSGYRKVVQNDRSQQGNNVPGYYHTVTLGPERVREAFPDHELPVEVKHYYTRNPESFSDSHPLSNPKLGASYQVNRWDEKIGVTDEELTQLERELDRIVLSVAADAGLDIAPQEGDGPFVEDAYWEIETSEAGANPIDLDLTRIRQESESVTVRQLADGLSPVQWETLETAVSDGGVVSPADVAEEHDRHINSVYRALAEIDDLLDRAYNQIALKNEHVAELVLDAVQRAKQTNERAFDAVASAKEAADRGLEAGQSAFVAWAAKHGIDVQNRDEARLVLRMEGLSNEEQRRKIRQGFELWTEANNDPIEYLNAKIDLGPRMASTARYYIEA</sequence>
<keyword evidence="3" id="KW-1185">Reference proteome</keyword>
<evidence type="ECO:0000259" key="1">
    <source>
        <dbReference type="Pfam" id="PF25227"/>
    </source>
</evidence>
<dbReference type="KEGG" id="hhsr:HSR6_0979"/>
<reference evidence="3" key="1">
    <citation type="submission" date="2016-08" db="EMBL/GenBank/DDBJ databases">
        <title>Discovery of first anaerobic lithoheterotrophic haloarchae widely represented in hypersaline habitats.</title>
        <authorList>
            <person name="Sorokin D.Y."/>
            <person name="Kublanov I.V."/>
            <person name="Roman P."/>
            <person name="Sinninghe Damste J.S."/>
            <person name="Golyshin P.N."/>
            <person name="Rojo D."/>
            <person name="Ciordia S."/>
            <person name="Mena Md.C."/>
            <person name="Ferrer M."/>
            <person name="Smedile F."/>
            <person name="Messina E."/>
            <person name="La Cono V."/>
            <person name="Yakimov M.M."/>
        </authorList>
    </citation>
    <scope>NUCLEOTIDE SEQUENCE [LARGE SCALE GENOMIC DNA]</scope>
    <source>
        <strain evidence="3">HSR6</strain>
    </source>
</reference>
<protein>
    <recommendedName>
        <fullName evidence="1">DUF7845 domain-containing protein</fullName>
    </recommendedName>
</protein>
<name>A0A1J1ACE8_9EURY</name>
<evidence type="ECO:0000313" key="3">
    <source>
        <dbReference type="Proteomes" id="UP000186165"/>
    </source>
</evidence>
<dbReference type="Proteomes" id="UP000186165">
    <property type="component" value="Chromosome"/>
</dbReference>